<evidence type="ECO:0000256" key="1">
    <source>
        <dbReference type="SAM" id="MobiDB-lite"/>
    </source>
</evidence>
<dbReference type="Proteomes" id="UP000710815">
    <property type="component" value="Unassembled WGS sequence"/>
</dbReference>
<keyword evidence="3" id="KW-1185">Reference proteome</keyword>
<evidence type="ECO:0000313" key="2">
    <source>
        <dbReference type="EMBL" id="MCH9276128.1"/>
    </source>
</evidence>
<dbReference type="RefSeq" id="WP_241513829.1">
    <property type="nucleotide sequence ID" value="NZ_JAFEJT020000027.1"/>
</dbReference>
<proteinExistence type="predicted"/>
<reference evidence="2 3" key="2">
    <citation type="journal article" date="2021" name="Syst. Appl. Microbiol.">
        <title>Phylogenetic classification of ten novel species belonging to the genus Bifidobacterium comprising B. phasiani sp. nov., B. pongonis sp. nov., B. saguinibicoloris sp. nov., B. colobi sp. nov., B. simiiventris sp. nov., B. santillanense sp. nov., B. miconis sp. nov., B. amazonense sp. nov., B. pluvialisilvae sp. nov., and B. miconisargentati sp. nov.</title>
        <authorList>
            <person name="Lugli G.A."/>
            <person name="Calvete-Torre I."/>
            <person name="Alessandri G."/>
            <person name="Milani C."/>
            <person name="Turroni F."/>
            <person name="Laiolo P."/>
            <person name="Ossiprandi M.C."/>
            <person name="Margolles A."/>
            <person name="Ruiz L."/>
            <person name="Ventura M."/>
        </authorList>
    </citation>
    <scope>NUCLEOTIDE SEQUENCE [LARGE SCALE GENOMIC DNA]</scope>
    <source>
        <strain evidence="2 3">MA1</strain>
    </source>
</reference>
<dbReference type="EMBL" id="JAFEJT020000027">
    <property type="protein sequence ID" value="MCH9276128.1"/>
    <property type="molecule type" value="Genomic_DNA"/>
</dbReference>
<evidence type="ECO:0000313" key="3">
    <source>
        <dbReference type="Proteomes" id="UP000710815"/>
    </source>
</evidence>
<reference evidence="2 3" key="1">
    <citation type="journal article" date="2021" name="Environ. Microbiol.">
        <title>Genetic insights into the dark matter of the mammalian gut microbiota through targeted genome reconstruction.</title>
        <authorList>
            <person name="Lugli G.A."/>
            <person name="Alessandri G."/>
            <person name="Milani C."/>
            <person name="Viappiani A."/>
            <person name="Fontana F."/>
            <person name="Tarracchini C."/>
            <person name="Mancabelli L."/>
            <person name="Argentini C."/>
            <person name="Ruiz L."/>
            <person name="Margolles A."/>
            <person name="van Sinderen D."/>
            <person name="Turroni F."/>
            <person name="Ventura M."/>
        </authorList>
    </citation>
    <scope>NUCLEOTIDE SEQUENCE [LARGE SCALE GENOMIC DNA]</scope>
    <source>
        <strain evidence="2 3">MA1</strain>
    </source>
</reference>
<accession>A0ABS9VVK4</accession>
<gene>
    <name evidence="2" type="ORF">JS533_007575</name>
</gene>
<organism evidence="2 3">
    <name type="scientific">Bifidobacterium amazonense</name>
    <dbReference type="NCBI Taxonomy" id="2809027"/>
    <lineage>
        <taxon>Bacteria</taxon>
        <taxon>Bacillati</taxon>
        <taxon>Actinomycetota</taxon>
        <taxon>Actinomycetes</taxon>
        <taxon>Bifidobacteriales</taxon>
        <taxon>Bifidobacteriaceae</taxon>
        <taxon>Bifidobacterium</taxon>
    </lineage>
</organism>
<sequence length="89" mass="9469">MSNSITLELPSNGLGSGCNILRCHDRAGGDIAILIIARDLPAVTMKELRDGLVTQLDQQIKASSNKANAKPQALRADSRTPSTTEPEPD</sequence>
<feature type="compositionally biased region" description="Polar residues" evidence="1">
    <location>
        <begin position="79"/>
        <end position="89"/>
    </location>
</feature>
<name>A0ABS9VVK4_9BIFI</name>
<comment type="caution">
    <text evidence="2">The sequence shown here is derived from an EMBL/GenBank/DDBJ whole genome shotgun (WGS) entry which is preliminary data.</text>
</comment>
<feature type="region of interest" description="Disordered" evidence="1">
    <location>
        <begin position="61"/>
        <end position="89"/>
    </location>
</feature>
<protein>
    <submittedName>
        <fullName evidence="2">Uncharacterized protein</fullName>
    </submittedName>
</protein>